<reference evidence="1 2" key="2">
    <citation type="submission" date="2009-02" db="EMBL/GenBank/DDBJ databases">
        <title>Draft genome sequence of Clostridium asparagiforme (DSM 15981).</title>
        <authorList>
            <person name="Sudarsanam P."/>
            <person name="Ley R."/>
            <person name="Guruge J."/>
            <person name="Turnbaugh P.J."/>
            <person name="Mahowald M."/>
            <person name="Liep D."/>
            <person name="Gordon J."/>
        </authorList>
    </citation>
    <scope>NUCLEOTIDE SEQUENCE [LARGE SCALE GENOMIC DNA]</scope>
    <source>
        <strain evidence="1 2">DSM 15981</strain>
    </source>
</reference>
<reference evidence="1 2" key="1">
    <citation type="submission" date="2009-01" db="EMBL/GenBank/DDBJ databases">
        <authorList>
            <person name="Fulton L."/>
            <person name="Clifton S."/>
            <person name="Fulton B."/>
            <person name="Xu J."/>
            <person name="Minx P."/>
            <person name="Pepin K.H."/>
            <person name="Johnson M."/>
            <person name="Bhonagiri V."/>
            <person name="Nash W.E."/>
            <person name="Mardis E.R."/>
            <person name="Wilson R.K."/>
        </authorList>
    </citation>
    <scope>NUCLEOTIDE SEQUENCE [LARGE SCALE GENOMIC DNA]</scope>
    <source>
        <strain evidence="1 2">DSM 15981</strain>
    </source>
</reference>
<dbReference type="Proteomes" id="UP000004756">
    <property type="component" value="Unassembled WGS sequence"/>
</dbReference>
<comment type="caution">
    <text evidence="1">The sequence shown here is derived from an EMBL/GenBank/DDBJ whole genome shotgun (WGS) entry which is preliminary data.</text>
</comment>
<dbReference type="HOGENOM" id="CLU_2599736_0_0_9"/>
<dbReference type="AlphaFoldDB" id="C0CSV0"/>
<proteinExistence type="predicted"/>
<gene>
    <name evidence="1" type="ORF">CLOSTASPAR_00044</name>
</gene>
<protein>
    <submittedName>
        <fullName evidence="1">Uncharacterized protein</fullName>
    </submittedName>
</protein>
<keyword evidence="2" id="KW-1185">Reference proteome</keyword>
<organism evidence="1 2">
    <name type="scientific">[Clostridium] asparagiforme DSM 15981</name>
    <dbReference type="NCBI Taxonomy" id="518636"/>
    <lineage>
        <taxon>Bacteria</taxon>
        <taxon>Bacillati</taxon>
        <taxon>Bacillota</taxon>
        <taxon>Clostridia</taxon>
        <taxon>Lachnospirales</taxon>
        <taxon>Lachnospiraceae</taxon>
        <taxon>Enterocloster</taxon>
    </lineage>
</organism>
<sequence>MRKAQEGLHFFGRLVEIRRIFLCKFLVSRKFVGICSERILVLKDIFGVGRDHDREAEDSRSQSGYIQTIYGMLGLQRNP</sequence>
<dbReference type="EMBL" id="ACCJ01000005">
    <property type="protein sequence ID" value="EEG57826.1"/>
    <property type="molecule type" value="Genomic_DNA"/>
</dbReference>
<accession>C0CSV0</accession>
<evidence type="ECO:0000313" key="2">
    <source>
        <dbReference type="Proteomes" id="UP000004756"/>
    </source>
</evidence>
<name>C0CSV0_9FIRM</name>
<evidence type="ECO:0000313" key="1">
    <source>
        <dbReference type="EMBL" id="EEG57826.1"/>
    </source>
</evidence>